<evidence type="ECO:0000256" key="2">
    <source>
        <dbReference type="ARBA" id="ARBA00006521"/>
    </source>
</evidence>
<evidence type="ECO:0000256" key="11">
    <source>
        <dbReference type="ARBA" id="ARBA00023204"/>
    </source>
</evidence>
<dbReference type="GO" id="GO:0051539">
    <property type="term" value="F:4 iron, 4 sulfur cluster binding"/>
    <property type="evidence" value="ECO:0007669"/>
    <property type="project" value="UniProtKB-KW"/>
</dbReference>
<evidence type="ECO:0000256" key="5">
    <source>
        <dbReference type="ARBA" id="ARBA00022485"/>
    </source>
</evidence>
<dbReference type="Proteomes" id="UP000009101">
    <property type="component" value="Chromosome"/>
</dbReference>
<feature type="domain" description="Uracil-DNA glycosylase-like" evidence="12">
    <location>
        <begin position="124"/>
        <end position="274"/>
    </location>
</feature>
<dbReference type="SUPFAM" id="SSF52141">
    <property type="entry name" value="Uracil-DNA glycosylase-like"/>
    <property type="match status" value="1"/>
</dbReference>
<keyword evidence="11" id="KW-0234">DNA repair</keyword>
<dbReference type="GO" id="GO:0016779">
    <property type="term" value="F:nucleotidyltransferase activity"/>
    <property type="evidence" value="ECO:0007669"/>
    <property type="project" value="UniProtKB-KW"/>
</dbReference>
<dbReference type="Pfam" id="PF03167">
    <property type="entry name" value="UDG"/>
    <property type="match status" value="1"/>
</dbReference>
<keyword evidence="13" id="KW-0808">Transferase</keyword>
<dbReference type="STRING" id="696125.BARCL_0400"/>
<dbReference type="PANTHER" id="PTHR33693:SF1">
    <property type="entry name" value="TYPE-4 URACIL-DNA GLYCOSYLASE"/>
    <property type="match status" value="1"/>
</dbReference>
<dbReference type="InterPro" id="IPR005122">
    <property type="entry name" value="Uracil-DNA_glycosylase-like"/>
</dbReference>
<dbReference type="PANTHER" id="PTHR33693">
    <property type="entry name" value="TYPE-5 URACIL-DNA GLYCOSYLASE"/>
    <property type="match status" value="1"/>
</dbReference>
<dbReference type="EMBL" id="FN645454">
    <property type="protein sequence ID" value="CBI76081.1"/>
    <property type="molecule type" value="Genomic_DNA"/>
</dbReference>
<keyword evidence="8" id="KW-0378">Hydrolase</keyword>
<keyword evidence="9" id="KW-0408">Iron</keyword>
<dbReference type="Gene3D" id="3.40.470.10">
    <property type="entry name" value="Uracil-DNA glycosylase-like domain"/>
    <property type="match status" value="1"/>
</dbReference>
<dbReference type="SMART" id="SM00987">
    <property type="entry name" value="UreE_C"/>
    <property type="match status" value="1"/>
</dbReference>
<dbReference type="GO" id="GO:0004844">
    <property type="term" value="F:uracil DNA N-glycosylase activity"/>
    <property type="evidence" value="ECO:0007669"/>
    <property type="project" value="UniProtKB-EC"/>
</dbReference>
<keyword evidence="14" id="KW-1185">Reference proteome</keyword>
<evidence type="ECO:0000256" key="6">
    <source>
        <dbReference type="ARBA" id="ARBA00022723"/>
    </source>
</evidence>
<dbReference type="GO" id="GO:0046872">
    <property type="term" value="F:metal ion binding"/>
    <property type="evidence" value="ECO:0007669"/>
    <property type="project" value="UniProtKB-KW"/>
</dbReference>
<dbReference type="InterPro" id="IPR005273">
    <property type="entry name" value="Ura-DNA_glyco_family4"/>
</dbReference>
<dbReference type="CDD" id="cd10030">
    <property type="entry name" value="UDG-F4_TTUDGA_SPO1dp_like"/>
    <property type="match status" value="1"/>
</dbReference>
<evidence type="ECO:0000256" key="8">
    <source>
        <dbReference type="ARBA" id="ARBA00022801"/>
    </source>
</evidence>
<reference evidence="13 14" key="2">
    <citation type="journal article" date="2011" name="PLoS Genet.">
        <title>Parallel evolution of a type IV secretion system in radiating lineages of the host-restricted bacterial pathogen Bartonella.</title>
        <authorList>
            <person name="Engel P."/>
            <person name="Salzburger W."/>
            <person name="Liesch M."/>
            <person name="Chang C.C."/>
            <person name="Maruyama S."/>
            <person name="Lanz C."/>
            <person name="Calteau A."/>
            <person name="Lajus A."/>
            <person name="Medigue C."/>
            <person name="Schuster S.C."/>
            <person name="Dehio C."/>
        </authorList>
    </citation>
    <scope>NUCLEOTIDE SEQUENCE [LARGE SCALE GENOMIC DNA]</scope>
    <source>
        <strain evidence="14">CIP 104772 / 73</strain>
    </source>
</reference>
<evidence type="ECO:0000256" key="10">
    <source>
        <dbReference type="ARBA" id="ARBA00023014"/>
    </source>
</evidence>
<organism evidence="13 14">
    <name type="scientific">Bartonella clarridgeiae (strain CCUG 45776 / CIP 104772 / 73)</name>
    <dbReference type="NCBI Taxonomy" id="696125"/>
    <lineage>
        <taxon>Bacteria</taxon>
        <taxon>Pseudomonadati</taxon>
        <taxon>Pseudomonadota</taxon>
        <taxon>Alphaproteobacteria</taxon>
        <taxon>Hyphomicrobiales</taxon>
        <taxon>Bartonellaceae</taxon>
        <taxon>Bartonella</taxon>
    </lineage>
</organism>
<dbReference type="NCBIfam" id="TIGR00758">
    <property type="entry name" value="UDG_fam4"/>
    <property type="match status" value="1"/>
</dbReference>
<proteinExistence type="inferred from homology"/>
<protein>
    <recommendedName>
        <fullName evidence="4">Type-4 uracil-DNA glycosylase</fullName>
        <ecNumber evidence="3">3.2.2.27</ecNumber>
    </recommendedName>
</protein>
<evidence type="ECO:0000256" key="9">
    <source>
        <dbReference type="ARBA" id="ARBA00023004"/>
    </source>
</evidence>
<dbReference type="EC" id="3.2.2.27" evidence="3"/>
<evidence type="ECO:0000256" key="3">
    <source>
        <dbReference type="ARBA" id="ARBA00012030"/>
    </source>
</evidence>
<dbReference type="KEGG" id="bcd:BARCL_0400"/>
<comment type="catalytic activity">
    <reaction evidence="1">
        <text>Hydrolyzes single-stranded DNA or mismatched double-stranded DNA and polynucleotides, releasing free uracil.</text>
        <dbReference type="EC" id="3.2.2.27"/>
    </reaction>
</comment>
<sequence>MDQLKAKSEMSKKIKDLILSEDLLNFYKESGVDTALTDVPIDRFNQPTTPLEPQLNQAYNPPHHKQISPTIKPYALPPYNPNNTQPALSAIEIAKNAQTLDELKSALLSFNDCSLKLTAKNTCFSDGTAGSPLMLIGEAPGREEDIQGIPFVGKAGILLNKILASIGLTRQNVYIANTIPWRPPGNRTPTPREVALCRPFIERQIFLAKPRILIALGGTATQFFTGVQSSIIRIRGKWLTYENENLKIPVMPTFHPAYLLRTPSQKKLTWIDFLEVKNRLNNL</sequence>
<dbReference type="AlphaFoldDB" id="E6YGU3"/>
<gene>
    <name evidence="13" type="ordered locus">BARCL_0400</name>
</gene>
<keyword evidence="13" id="KW-0548">Nucleotidyltransferase</keyword>
<evidence type="ECO:0000256" key="7">
    <source>
        <dbReference type="ARBA" id="ARBA00022763"/>
    </source>
</evidence>
<name>E6YGU3_BARC7</name>
<dbReference type="SMART" id="SM00986">
    <property type="entry name" value="UDG"/>
    <property type="match status" value="1"/>
</dbReference>
<keyword evidence="5" id="KW-0004">4Fe-4S</keyword>
<dbReference type="InterPro" id="IPR051536">
    <property type="entry name" value="UDG_Type-4/5"/>
</dbReference>
<keyword evidence="6" id="KW-0479">Metal-binding</keyword>
<evidence type="ECO:0000256" key="1">
    <source>
        <dbReference type="ARBA" id="ARBA00001400"/>
    </source>
</evidence>
<evidence type="ECO:0000259" key="12">
    <source>
        <dbReference type="SMART" id="SM00986"/>
    </source>
</evidence>
<evidence type="ECO:0000256" key="4">
    <source>
        <dbReference type="ARBA" id="ARBA00019403"/>
    </source>
</evidence>
<evidence type="ECO:0000313" key="14">
    <source>
        <dbReference type="Proteomes" id="UP000009101"/>
    </source>
</evidence>
<reference evidence="14" key="1">
    <citation type="submission" date="2009-11" db="EMBL/GenBank/DDBJ databases">
        <title>Genome sequencing of Bartonella species and comparative genomics.</title>
        <authorList>
            <person name="Engel P."/>
            <person name="Salzburger W."/>
            <person name="Marius L."/>
            <person name="Chao-Chin C."/>
            <person name="Soichi M."/>
            <person name="Christa L."/>
            <person name="Alexandra C."/>
            <person name="Aurelie L."/>
            <person name="Claudine M."/>
            <person name="Stephan S.C."/>
            <person name="Christoph D."/>
        </authorList>
    </citation>
    <scope>NUCLEOTIDE SEQUENCE [LARGE SCALE GENOMIC DNA]</scope>
    <source>
        <strain evidence="14">CIP 104772 / 73</strain>
    </source>
</reference>
<dbReference type="InterPro" id="IPR036895">
    <property type="entry name" value="Uracil-DNA_glycosylase-like_sf"/>
</dbReference>
<keyword evidence="10" id="KW-0411">Iron-sulfur</keyword>
<dbReference type="HOGENOM" id="CLU_044815_1_0_5"/>
<keyword evidence="7" id="KW-0227">DNA damage</keyword>
<evidence type="ECO:0000313" key="13">
    <source>
        <dbReference type="EMBL" id="CBI76081.1"/>
    </source>
</evidence>
<dbReference type="eggNOG" id="COG1573">
    <property type="taxonomic scope" value="Bacteria"/>
</dbReference>
<comment type="similarity">
    <text evidence="2">Belongs to the uracil-DNA glycosylase (UDG) superfamily. Type 4 (UDGa) family.</text>
</comment>
<accession>E6YGU3</accession>
<dbReference type="GO" id="GO:0006281">
    <property type="term" value="P:DNA repair"/>
    <property type="evidence" value="ECO:0007669"/>
    <property type="project" value="UniProtKB-KW"/>
</dbReference>